<dbReference type="PROSITE" id="PS50920">
    <property type="entry name" value="SOLCAR"/>
    <property type="match status" value="3"/>
</dbReference>
<dbReference type="Pfam" id="PF00153">
    <property type="entry name" value="Mito_carr"/>
    <property type="match status" value="3"/>
</dbReference>
<dbReference type="EMBL" id="JACGWJ010000027">
    <property type="protein sequence ID" value="KAL0309304.1"/>
    <property type="molecule type" value="Genomic_DNA"/>
</dbReference>
<keyword evidence="3" id="KW-0813">Transport</keyword>
<feature type="repeat" description="Solcar" evidence="10">
    <location>
        <begin position="1043"/>
        <end position="1142"/>
    </location>
</feature>
<evidence type="ECO:0000256" key="10">
    <source>
        <dbReference type="PROSITE-ProRule" id="PRU00282"/>
    </source>
</evidence>
<protein>
    <submittedName>
        <fullName evidence="12">Mitochondrial carrier protein MTM1</fullName>
    </submittedName>
</protein>
<evidence type="ECO:0000256" key="4">
    <source>
        <dbReference type="ARBA" id="ARBA00022692"/>
    </source>
</evidence>
<keyword evidence="7" id="KW-1133">Transmembrane helix</keyword>
<dbReference type="GO" id="GO:1990542">
    <property type="term" value="P:mitochondrial transmembrane transport"/>
    <property type="evidence" value="ECO:0007669"/>
    <property type="project" value="InterPro"/>
</dbReference>
<dbReference type="AlphaFoldDB" id="A0AAW2KRH5"/>
<evidence type="ECO:0000259" key="11">
    <source>
        <dbReference type="PROSITE" id="PS50878"/>
    </source>
</evidence>
<dbReference type="SUPFAM" id="SSF56219">
    <property type="entry name" value="DNase I-like"/>
    <property type="match status" value="1"/>
</dbReference>
<evidence type="ECO:0000256" key="9">
    <source>
        <dbReference type="ARBA" id="ARBA00023136"/>
    </source>
</evidence>
<dbReference type="SUPFAM" id="SSF56672">
    <property type="entry name" value="DNA/RNA polymerases"/>
    <property type="match status" value="1"/>
</dbReference>
<reference evidence="12" key="2">
    <citation type="journal article" date="2024" name="Plant">
        <title>Genomic evolution and insights into agronomic trait innovations of Sesamum species.</title>
        <authorList>
            <person name="Miao H."/>
            <person name="Wang L."/>
            <person name="Qu L."/>
            <person name="Liu H."/>
            <person name="Sun Y."/>
            <person name="Le M."/>
            <person name="Wang Q."/>
            <person name="Wei S."/>
            <person name="Zheng Y."/>
            <person name="Lin W."/>
            <person name="Duan Y."/>
            <person name="Cao H."/>
            <person name="Xiong S."/>
            <person name="Wang X."/>
            <person name="Wei L."/>
            <person name="Li C."/>
            <person name="Ma Q."/>
            <person name="Ju M."/>
            <person name="Zhao R."/>
            <person name="Li G."/>
            <person name="Mu C."/>
            <person name="Tian Q."/>
            <person name="Mei H."/>
            <person name="Zhang T."/>
            <person name="Gao T."/>
            <person name="Zhang H."/>
        </authorList>
    </citation>
    <scope>NUCLEOTIDE SEQUENCE</scope>
    <source>
        <strain evidence="12">G02</strain>
    </source>
</reference>
<dbReference type="CDD" id="cd01650">
    <property type="entry name" value="RT_nLTR_like"/>
    <property type="match status" value="1"/>
</dbReference>
<dbReference type="Gene3D" id="1.50.40.10">
    <property type="entry name" value="Mitochondrial carrier domain"/>
    <property type="match status" value="1"/>
</dbReference>
<keyword evidence="9 10" id="KW-0472">Membrane</keyword>
<dbReference type="InterPro" id="IPR045315">
    <property type="entry name" value="Mtm1-like"/>
</dbReference>
<dbReference type="Pfam" id="PF00078">
    <property type="entry name" value="RVT_1"/>
    <property type="match status" value="1"/>
</dbReference>
<dbReference type="InterPro" id="IPR043502">
    <property type="entry name" value="DNA/RNA_pol_sf"/>
</dbReference>
<dbReference type="InterPro" id="IPR023395">
    <property type="entry name" value="MCP_dom_sf"/>
</dbReference>
<dbReference type="SUPFAM" id="SSF103506">
    <property type="entry name" value="Mitochondrial carrier"/>
    <property type="match status" value="1"/>
</dbReference>
<dbReference type="Gene3D" id="3.60.10.10">
    <property type="entry name" value="Endonuclease/exonuclease/phosphatase"/>
    <property type="match status" value="1"/>
</dbReference>
<keyword evidence="8" id="KW-0496">Mitochondrion</keyword>
<accession>A0AAW2KRH5</accession>
<evidence type="ECO:0000256" key="2">
    <source>
        <dbReference type="ARBA" id="ARBA00006375"/>
    </source>
</evidence>
<reference evidence="12" key="1">
    <citation type="submission" date="2020-06" db="EMBL/GenBank/DDBJ databases">
        <authorList>
            <person name="Li T."/>
            <person name="Hu X."/>
            <person name="Zhang T."/>
            <person name="Song X."/>
            <person name="Zhang H."/>
            <person name="Dai N."/>
            <person name="Sheng W."/>
            <person name="Hou X."/>
            <person name="Wei L."/>
        </authorList>
    </citation>
    <scope>NUCLEOTIDE SEQUENCE</scope>
    <source>
        <strain evidence="12">G02</strain>
        <tissue evidence="12">Leaf</tissue>
    </source>
</reference>
<dbReference type="InterPro" id="IPR000477">
    <property type="entry name" value="RT_dom"/>
</dbReference>
<dbReference type="InterPro" id="IPR036691">
    <property type="entry name" value="Endo/exonu/phosph_ase_sf"/>
</dbReference>
<dbReference type="InterPro" id="IPR018108">
    <property type="entry name" value="MCP_transmembrane"/>
</dbReference>
<evidence type="ECO:0000256" key="7">
    <source>
        <dbReference type="ARBA" id="ARBA00022989"/>
    </source>
</evidence>
<evidence type="ECO:0000256" key="5">
    <source>
        <dbReference type="ARBA" id="ARBA00022737"/>
    </source>
</evidence>
<comment type="caution">
    <text evidence="12">The sequence shown here is derived from an EMBL/GenBank/DDBJ whole genome shotgun (WGS) entry which is preliminary data.</text>
</comment>
<keyword evidence="4 10" id="KW-0812">Transmembrane</keyword>
<proteinExistence type="inferred from homology"/>
<keyword evidence="5" id="KW-0677">Repeat</keyword>
<dbReference type="InterPro" id="IPR005135">
    <property type="entry name" value="Endo/exonuclease/phosphatase"/>
</dbReference>
<organism evidence="12">
    <name type="scientific">Sesamum radiatum</name>
    <name type="common">Black benniseed</name>
    <dbReference type="NCBI Taxonomy" id="300843"/>
    <lineage>
        <taxon>Eukaryota</taxon>
        <taxon>Viridiplantae</taxon>
        <taxon>Streptophyta</taxon>
        <taxon>Embryophyta</taxon>
        <taxon>Tracheophyta</taxon>
        <taxon>Spermatophyta</taxon>
        <taxon>Magnoliopsida</taxon>
        <taxon>eudicotyledons</taxon>
        <taxon>Gunneridae</taxon>
        <taxon>Pentapetalae</taxon>
        <taxon>asterids</taxon>
        <taxon>lamiids</taxon>
        <taxon>Lamiales</taxon>
        <taxon>Pedaliaceae</taxon>
        <taxon>Sesamum</taxon>
    </lineage>
</organism>
<evidence type="ECO:0000256" key="6">
    <source>
        <dbReference type="ARBA" id="ARBA00022792"/>
    </source>
</evidence>
<feature type="repeat" description="Solcar" evidence="10">
    <location>
        <begin position="1155"/>
        <end position="1243"/>
    </location>
</feature>
<comment type="subcellular location">
    <subcellularLocation>
        <location evidence="1">Mitochondrion inner membrane</location>
        <topology evidence="1">Multi-pass membrane protein</topology>
    </subcellularLocation>
</comment>
<evidence type="ECO:0000256" key="3">
    <source>
        <dbReference type="ARBA" id="ARBA00022448"/>
    </source>
</evidence>
<dbReference type="PANTHER" id="PTHR45760">
    <property type="entry name" value="FI19922P1-RELATED"/>
    <property type="match status" value="1"/>
</dbReference>
<name>A0AAW2KRH5_SESRA</name>
<dbReference type="PROSITE" id="PS50878">
    <property type="entry name" value="RT_POL"/>
    <property type="match status" value="1"/>
</dbReference>
<keyword evidence="6" id="KW-0999">Mitochondrion inner membrane</keyword>
<sequence length="1258" mass="142282">MIKVAAWNVRGLNGSDHQRAMDNLVREHHIQFLGLIETRVSIVNVSRIRKNLLHSWSWFDDYAGPAGRIWLTWNNLEIEVEILWVESQIIHCRTTNKRSHTKCLISVLYGDCELIPRRTLWATLQSLAGNISDEPWLVLGDFNAVLDDSEAWGRVADTSTSMNEFCQCIVASGLIHLPFTGCPYTWHNCSEGTRSLWKRLDRMLVSAAWLERWPHSSYLSALPSTSDHSPLIIQGITELVKCCRLVYSRAVKLEEIMLHQRAKLQWLKHGDQNTKTFFRMINTTRARQRIFQISKSNGEMLTTMNEVTEEFVTYFQTLLGGTRAQREITLDFLRPAVKYCLSQEESNKLCDPVTDSEIRDSMFDIAEDSAPGPDGYSSAFFKASWSVVGHEVSAAIGEFFRSGKILKQINATLLVLIPKVQMPSLVADYRPISFCNVIYKTITKIIVNRMQLVLDLLIDHSQNAFVPRRNISDNILLAQELLAGYNQTRLPPRCTIKVDLQKAYDSVEWDFLLEALKLFNFPTRFIGWIEQCVSTATFSVSLNGSIYGFFPGARGLRQGDPMSPYLFVLVMEAWNSLLRYRVLNNHLFQFHWKCSEQRILSLCFAHDVLLFCRADIDSIQVIKDTLSEFAALSGLKVNPHKSQIILSKAVQQDKQQMIDVLGFQEGFLPVRYLGVPLISSRLKIADCKPLIDKLDSRIAGWSHLNLSFAGRAQLIQSVLSTLHSYWASVFILPKGIIKILEAKLRKFLWQRATGRGQAKVAWDQVCRQKEEGGLGFRSILVMNKALMMKHLWKIVRQDRKSIWVAWILRYRLHNDRLWTFNRSTGASEHTERHHLEKHIGPIFCPISNTAVPATNKPSGMAWATTQQGIHWASKRWRSAHLLNEASRALLAALVYHQWTERNNRKFRATGILSYHFFRFYFDYLLLVALKTRLQAQAAGVPYDGLCQTACSGTSTMLQERKYMPPSAYAPVGSQPTCSPDCTRYRGTLDVLNKVIRQEGFSRLWRGTNASLALAVPSVGIYMPLYDILRNYMEEVTSRNAPAMTPYVPLFAGSLARSTACITCYPVELARTRMQAFQHSQANVKPPGVLKTLIGVVSPVKTANNHQAFQSFRILWTGLGAQLARDVPFSAVCWSSLEPLRRKILSSIGEEAGASGILGANFCAGFVAGSLAAATTCPLDVARTRRQIEKDHTRALKMTTRQTLVEIWRDGGIKGLFTGAGPRVARAGPSVGIVVSFYEVVKYALHYLQTDNDIGEGHE</sequence>
<comment type="similarity">
    <text evidence="2">Belongs to the mitochondrial carrier (TC 2.A.29) family.</text>
</comment>
<feature type="repeat" description="Solcar" evidence="10">
    <location>
        <begin position="943"/>
        <end position="1031"/>
    </location>
</feature>
<gene>
    <name evidence="12" type="ORF">Sradi_5872700</name>
</gene>
<dbReference type="PANTHER" id="PTHR45760:SF6">
    <property type="entry name" value="MITOCHONDRIAL SUBSTRATE CARRIER FAMILY PROTEIN"/>
    <property type="match status" value="1"/>
</dbReference>
<evidence type="ECO:0000313" key="12">
    <source>
        <dbReference type="EMBL" id="KAL0309304.1"/>
    </source>
</evidence>
<dbReference type="Pfam" id="PF03372">
    <property type="entry name" value="Exo_endo_phos"/>
    <property type="match status" value="1"/>
</dbReference>
<evidence type="ECO:0000256" key="1">
    <source>
        <dbReference type="ARBA" id="ARBA00004448"/>
    </source>
</evidence>
<dbReference type="GO" id="GO:0005743">
    <property type="term" value="C:mitochondrial inner membrane"/>
    <property type="evidence" value="ECO:0007669"/>
    <property type="project" value="UniProtKB-SubCell"/>
</dbReference>
<evidence type="ECO:0000256" key="8">
    <source>
        <dbReference type="ARBA" id="ARBA00023128"/>
    </source>
</evidence>
<feature type="domain" description="Reverse transcriptase" evidence="11">
    <location>
        <begin position="398"/>
        <end position="677"/>
    </location>
</feature>